<dbReference type="Proteomes" id="UP000829756">
    <property type="component" value="Chromosome"/>
</dbReference>
<reference evidence="1" key="2">
    <citation type="journal article" date="2022" name="Res Sq">
        <title>Evolution of multicellular longitudinally dividing oral cavity symbionts (Neisseriaceae).</title>
        <authorList>
            <person name="Nyongesa S."/>
            <person name="Weber P."/>
            <person name="Bernet E."/>
            <person name="Pullido F."/>
            <person name="Nieckarz M."/>
            <person name="Delaby M."/>
            <person name="Nieves C."/>
            <person name="Viehboeck T."/>
            <person name="Krause N."/>
            <person name="Rivera-Millot A."/>
            <person name="Nakamura A."/>
            <person name="Vischer N."/>
            <person name="VanNieuwenhze M."/>
            <person name="Brun Y."/>
            <person name="Cava F."/>
            <person name="Bulgheresi S."/>
            <person name="Veyrier F."/>
        </authorList>
    </citation>
    <scope>NUCLEOTIDE SEQUENCE</scope>
    <source>
        <strain evidence="1">1258/02</strain>
    </source>
</reference>
<protein>
    <submittedName>
        <fullName evidence="1">Uncharacterized protein</fullName>
    </submittedName>
</protein>
<dbReference type="AlphaFoldDB" id="A0AAE9GS67"/>
<organism evidence="1 2">
    <name type="scientific">Uruburuella suis</name>
    <dbReference type="NCBI Taxonomy" id="252130"/>
    <lineage>
        <taxon>Bacteria</taxon>
        <taxon>Pseudomonadati</taxon>
        <taxon>Pseudomonadota</taxon>
        <taxon>Betaproteobacteria</taxon>
        <taxon>Neisseriales</taxon>
        <taxon>Neisseriaceae</taxon>
        <taxon>Uruburuella</taxon>
    </lineage>
</organism>
<evidence type="ECO:0000313" key="1">
    <source>
        <dbReference type="EMBL" id="UOO78667.1"/>
    </source>
</evidence>
<reference evidence="1" key="1">
    <citation type="submission" date="2021-12" db="EMBL/GenBank/DDBJ databases">
        <authorList>
            <person name="Veyrier F.J."/>
        </authorList>
    </citation>
    <scope>NUCLEOTIDE SEQUENCE</scope>
    <source>
        <strain evidence="1">1258/02</strain>
    </source>
</reference>
<dbReference type="EMBL" id="CP091507">
    <property type="protein sequence ID" value="UOO78667.1"/>
    <property type="molecule type" value="Genomic_DNA"/>
</dbReference>
<dbReference type="RefSeq" id="WP_132953259.1">
    <property type="nucleotide sequence ID" value="NZ_CP091507.1"/>
</dbReference>
<name>A0AAE9GS67_9NEIS</name>
<gene>
    <name evidence="1" type="ORF">LVJ78_08110</name>
</gene>
<proteinExistence type="predicted"/>
<accession>A0AAE9GS67</accession>
<evidence type="ECO:0000313" key="2">
    <source>
        <dbReference type="Proteomes" id="UP000829756"/>
    </source>
</evidence>
<dbReference type="KEGG" id="usu:LVJ78_08110"/>
<sequence length="69" mass="7591">MALLPAQQEAVGRILESDACSQNKICGAEINVGYKYPTYDLFAEQDIFGLGGKYRIQVSDLRTFSDGLT</sequence>